<dbReference type="PROSITE" id="PS52016">
    <property type="entry name" value="TONB_DEPENDENT_REC_3"/>
    <property type="match status" value="1"/>
</dbReference>
<dbReference type="InterPro" id="IPR012910">
    <property type="entry name" value="Plug_dom"/>
</dbReference>
<dbReference type="EMBL" id="WOXT01000001">
    <property type="protein sequence ID" value="MUV12849.1"/>
    <property type="molecule type" value="Genomic_DNA"/>
</dbReference>
<comment type="similarity">
    <text evidence="11 12">Belongs to the TonB-dependent receptor family.</text>
</comment>
<keyword evidence="2 11" id="KW-0813">Transport</keyword>
<evidence type="ECO:0000256" key="2">
    <source>
        <dbReference type="ARBA" id="ARBA00022448"/>
    </source>
</evidence>
<dbReference type="AlphaFoldDB" id="A0A7C9I363"/>
<evidence type="ECO:0000256" key="7">
    <source>
        <dbReference type="ARBA" id="ARBA00023077"/>
    </source>
</evidence>
<evidence type="ECO:0000256" key="11">
    <source>
        <dbReference type="PROSITE-ProRule" id="PRU01360"/>
    </source>
</evidence>
<evidence type="ECO:0000313" key="17">
    <source>
        <dbReference type="Proteomes" id="UP000479692"/>
    </source>
</evidence>
<comment type="caution">
    <text evidence="16">The sequence shown here is derived from an EMBL/GenBank/DDBJ whole genome shotgun (WGS) entry which is preliminary data.</text>
</comment>
<dbReference type="Gene3D" id="2.40.170.20">
    <property type="entry name" value="TonB-dependent receptor, beta-barrel domain"/>
    <property type="match status" value="1"/>
</dbReference>
<dbReference type="GO" id="GO:0046930">
    <property type="term" value="C:pore complex"/>
    <property type="evidence" value="ECO:0007669"/>
    <property type="project" value="UniProtKB-KW"/>
</dbReference>
<dbReference type="GO" id="GO:0015288">
    <property type="term" value="F:porin activity"/>
    <property type="evidence" value="ECO:0007669"/>
    <property type="project" value="UniProtKB-KW"/>
</dbReference>
<evidence type="ECO:0000259" key="15">
    <source>
        <dbReference type="Pfam" id="PF07715"/>
    </source>
</evidence>
<keyword evidence="8" id="KW-0626">Porin</keyword>
<keyword evidence="5 13" id="KW-0732">Signal</keyword>
<dbReference type="Proteomes" id="UP000479692">
    <property type="component" value="Unassembled WGS sequence"/>
</dbReference>
<dbReference type="PANTHER" id="PTHR30069">
    <property type="entry name" value="TONB-DEPENDENT OUTER MEMBRANE RECEPTOR"/>
    <property type="match status" value="1"/>
</dbReference>
<dbReference type="GO" id="GO:0015420">
    <property type="term" value="F:ABC-type vitamin B12 transporter activity"/>
    <property type="evidence" value="ECO:0007669"/>
    <property type="project" value="InterPro"/>
</dbReference>
<keyword evidence="16" id="KW-0675">Receptor</keyword>
<evidence type="ECO:0000256" key="3">
    <source>
        <dbReference type="ARBA" id="ARBA00022452"/>
    </source>
</evidence>
<evidence type="ECO:0000256" key="9">
    <source>
        <dbReference type="ARBA" id="ARBA00023136"/>
    </source>
</evidence>
<proteinExistence type="inferred from homology"/>
<dbReference type="Pfam" id="PF07715">
    <property type="entry name" value="Plug"/>
    <property type="match status" value="1"/>
</dbReference>
<dbReference type="InterPro" id="IPR010101">
    <property type="entry name" value="B12_transptr_BtuB"/>
</dbReference>
<keyword evidence="17" id="KW-1185">Reference proteome</keyword>
<evidence type="ECO:0000256" key="5">
    <source>
        <dbReference type="ARBA" id="ARBA00022729"/>
    </source>
</evidence>
<name>A0A7C9I363_9GAMM</name>
<keyword evidence="3 11" id="KW-1134">Transmembrane beta strand</keyword>
<dbReference type="Gene3D" id="2.170.130.10">
    <property type="entry name" value="TonB-dependent receptor, plug domain"/>
    <property type="match status" value="1"/>
</dbReference>
<dbReference type="GO" id="GO:0009279">
    <property type="term" value="C:cell outer membrane"/>
    <property type="evidence" value="ECO:0007669"/>
    <property type="project" value="UniProtKB-SubCell"/>
</dbReference>
<evidence type="ECO:0000256" key="13">
    <source>
        <dbReference type="SAM" id="SignalP"/>
    </source>
</evidence>
<keyword evidence="7 12" id="KW-0798">TonB box</keyword>
<sequence>MSRNTLSAAVAVALSFTSSFALAQSRDAEQLDEVLVTGTRTAVTVDDSLSAVEVIDRAEIERTQAQSVQDVLRGRAGINLVNQGGAGKLTTLFLRGTESDQTLILIDGVRVGSSTSGLTALQDLPVELIERIEIVRGPRSSLYGSDAIGGVIQIFTRQPRTGGVRPRFKLGAGSNDSRELSAGVDFGFDRAWFGADYSHQSTEGYNSCTGATTPEFAGCFMDNPDPDDDGYESNAVSVRGGVRPVDGLTIDLHALRNEGRNEFDADPMFGLGDVSDTTQQVVGGKARWELGRTTLTLSGGSNLDRSLQTRDGAFADFFESHRDSASLQADFKVADKQLATVGYDWSRDKAFAEDNFGTLVSPEAGALRQNRAVFAQYQGAFGAHDVQASVRRDDNEQFGGHTTGSLAWGMDLGAGFRITANAGSAFKAPTFNELYFPFYGNPDLMPEESDTFELGIGQRRETWHWDVHAYQTRVDDLIVYDSNIFTANNLEEARIRGGELTGGFSLDGWNVTGAASYVDPRNRSNGTNFDKVLPRRARSSGRVEVDRAFGDFSVGATWVAEGRRFENVANSLELGGYSTFDLRAQWSITDTWTVQARASNVFDHAYETAAYYPQPGREFGVTVRYSAK</sequence>
<dbReference type="Pfam" id="PF00593">
    <property type="entry name" value="TonB_dep_Rec_b-barrel"/>
    <property type="match status" value="1"/>
</dbReference>
<evidence type="ECO:0000313" key="16">
    <source>
        <dbReference type="EMBL" id="MUV12849.1"/>
    </source>
</evidence>
<dbReference type="SUPFAM" id="SSF56935">
    <property type="entry name" value="Porins"/>
    <property type="match status" value="1"/>
</dbReference>
<evidence type="ECO:0000259" key="14">
    <source>
        <dbReference type="Pfam" id="PF00593"/>
    </source>
</evidence>
<keyword evidence="4 11" id="KW-0812">Transmembrane</keyword>
<dbReference type="GO" id="GO:0006811">
    <property type="term" value="P:monoatomic ion transport"/>
    <property type="evidence" value="ECO:0007669"/>
    <property type="project" value="UniProtKB-KW"/>
</dbReference>
<dbReference type="NCBIfam" id="TIGR01779">
    <property type="entry name" value="TonB-B12"/>
    <property type="match status" value="1"/>
</dbReference>
<evidence type="ECO:0000256" key="6">
    <source>
        <dbReference type="ARBA" id="ARBA00023065"/>
    </source>
</evidence>
<dbReference type="InterPro" id="IPR039426">
    <property type="entry name" value="TonB-dep_rcpt-like"/>
</dbReference>
<evidence type="ECO:0000256" key="4">
    <source>
        <dbReference type="ARBA" id="ARBA00022692"/>
    </source>
</evidence>
<gene>
    <name evidence="16" type="primary">btuB</name>
    <name evidence="16" type="ORF">GN331_01355</name>
</gene>
<feature type="domain" description="TonB-dependent receptor plug" evidence="15">
    <location>
        <begin position="46"/>
        <end position="151"/>
    </location>
</feature>
<dbReference type="InterPro" id="IPR000531">
    <property type="entry name" value="Beta-barrel_TonB"/>
</dbReference>
<keyword evidence="6" id="KW-0406">Ion transport</keyword>
<dbReference type="PANTHER" id="PTHR30069:SF53">
    <property type="entry name" value="COLICIN I RECEPTOR-RELATED"/>
    <property type="match status" value="1"/>
</dbReference>
<dbReference type="InterPro" id="IPR036942">
    <property type="entry name" value="Beta-barrel_TonB_sf"/>
</dbReference>
<evidence type="ECO:0000256" key="10">
    <source>
        <dbReference type="ARBA" id="ARBA00023237"/>
    </source>
</evidence>
<accession>A0A7C9I363</accession>
<keyword evidence="10 11" id="KW-0998">Cell outer membrane</keyword>
<organism evidence="16 17">
    <name type="scientific">Noviluteimonas gilva</name>
    <dbReference type="NCBI Taxonomy" id="2682097"/>
    <lineage>
        <taxon>Bacteria</taxon>
        <taxon>Pseudomonadati</taxon>
        <taxon>Pseudomonadota</taxon>
        <taxon>Gammaproteobacteria</taxon>
        <taxon>Lysobacterales</taxon>
        <taxon>Lysobacteraceae</taxon>
        <taxon>Noviluteimonas</taxon>
    </lineage>
</organism>
<dbReference type="InterPro" id="IPR037066">
    <property type="entry name" value="Plug_dom_sf"/>
</dbReference>
<dbReference type="RefSeq" id="WP_156639610.1">
    <property type="nucleotide sequence ID" value="NZ_WOXT01000001.1"/>
</dbReference>
<protein>
    <submittedName>
        <fullName evidence="16">TonB-dependent vitamin B12 receptor</fullName>
    </submittedName>
</protein>
<evidence type="ECO:0000256" key="1">
    <source>
        <dbReference type="ARBA" id="ARBA00004571"/>
    </source>
</evidence>
<feature type="signal peptide" evidence="13">
    <location>
        <begin position="1"/>
        <end position="23"/>
    </location>
</feature>
<reference evidence="16 17" key="1">
    <citation type="submission" date="2019-12" db="EMBL/GenBank/DDBJ databases">
        <authorList>
            <person name="Xu J."/>
        </authorList>
    </citation>
    <scope>NUCLEOTIDE SEQUENCE [LARGE SCALE GENOMIC DNA]</scope>
    <source>
        <strain evidence="16 17">HX-5-24</strain>
    </source>
</reference>
<evidence type="ECO:0000256" key="12">
    <source>
        <dbReference type="RuleBase" id="RU003357"/>
    </source>
</evidence>
<comment type="subcellular location">
    <subcellularLocation>
        <location evidence="1 11">Cell outer membrane</location>
        <topology evidence="1 11">Multi-pass membrane protein</topology>
    </subcellularLocation>
</comment>
<feature type="domain" description="TonB-dependent receptor-like beta-barrel" evidence="14">
    <location>
        <begin position="272"/>
        <end position="601"/>
    </location>
</feature>
<feature type="chain" id="PRO_5028984153" evidence="13">
    <location>
        <begin position="24"/>
        <end position="628"/>
    </location>
</feature>
<keyword evidence="9 11" id="KW-0472">Membrane</keyword>
<dbReference type="CDD" id="cd01347">
    <property type="entry name" value="ligand_gated_channel"/>
    <property type="match status" value="1"/>
</dbReference>
<evidence type="ECO:0000256" key="8">
    <source>
        <dbReference type="ARBA" id="ARBA00023114"/>
    </source>
</evidence>